<dbReference type="GO" id="GO:0008742">
    <property type="term" value="F:L-ribulose-phosphate 4-epimerase activity"/>
    <property type="evidence" value="ECO:0007669"/>
    <property type="project" value="UniProtKB-UniRule"/>
</dbReference>
<comment type="cofactor">
    <cofactor evidence="2">
        <name>Zn(2+)</name>
        <dbReference type="ChEBI" id="CHEBI:29105"/>
    </cofactor>
</comment>
<comment type="catalytic activity">
    <reaction evidence="1">
        <text>L-ribulose 5-phosphate = D-xylulose 5-phosphate</text>
        <dbReference type="Rhea" id="RHEA:22368"/>
        <dbReference type="ChEBI" id="CHEBI:57737"/>
        <dbReference type="ChEBI" id="CHEBI:58226"/>
        <dbReference type="EC" id="5.1.3.4"/>
    </reaction>
</comment>
<dbReference type="Gene3D" id="3.40.225.10">
    <property type="entry name" value="Class II aldolase/adducin N-terminal domain"/>
    <property type="match status" value="1"/>
</dbReference>
<evidence type="ECO:0000313" key="15">
    <source>
        <dbReference type="EMBL" id="MBB5335162.1"/>
    </source>
</evidence>
<comment type="function">
    <text evidence="10">Involved in the degradation of L-arabinose. Catalyzes the interconversion of L-ribulose 5-phosphate (LRu5P) and D-xylulose 5-phosphate (D-Xu5P) via a retroaldol/aldol mechanism (carbon-carbon bond cleavage analogous to a class II aldolase reaction).</text>
</comment>
<dbReference type="CDD" id="cd00398">
    <property type="entry name" value="Aldolase_II"/>
    <property type="match status" value="1"/>
</dbReference>
<evidence type="ECO:0000256" key="7">
    <source>
        <dbReference type="ARBA" id="ARBA00022935"/>
    </source>
</evidence>
<keyword evidence="7" id="KW-0054">Arabinose catabolism</keyword>
<dbReference type="SUPFAM" id="SSF53639">
    <property type="entry name" value="AraD/HMP-PK domain-like"/>
    <property type="match status" value="1"/>
</dbReference>
<dbReference type="EC" id="5.1.3.4" evidence="4 13"/>
<keyword evidence="9" id="KW-0119">Carbohydrate metabolism</keyword>
<dbReference type="GO" id="GO:0008270">
    <property type="term" value="F:zinc ion binding"/>
    <property type="evidence" value="ECO:0007669"/>
    <property type="project" value="InterPro"/>
</dbReference>
<name>A0A840ULP3_9FIRM</name>
<evidence type="ECO:0000256" key="13">
    <source>
        <dbReference type="NCBIfam" id="TIGR00760"/>
    </source>
</evidence>
<dbReference type="RefSeq" id="WP_311636239.1">
    <property type="nucleotide sequence ID" value="NZ_JACHFH010000002.1"/>
</dbReference>
<evidence type="ECO:0000256" key="2">
    <source>
        <dbReference type="ARBA" id="ARBA00001947"/>
    </source>
</evidence>
<dbReference type="PANTHER" id="PTHR22789">
    <property type="entry name" value="FUCULOSE PHOSPHATE ALDOLASE"/>
    <property type="match status" value="1"/>
</dbReference>
<dbReference type="InterPro" id="IPR004661">
    <property type="entry name" value="AraD"/>
</dbReference>
<evidence type="ECO:0000256" key="5">
    <source>
        <dbReference type="ARBA" id="ARBA00022723"/>
    </source>
</evidence>
<comment type="pathway">
    <text evidence="11">Carbohydrate degradation; L-arabinose degradation via L-ribulose; D-xylulose 5-phosphate from L-arabinose (bacterial route): step 3/3.</text>
</comment>
<dbReference type="AlphaFoldDB" id="A0A840ULP3"/>
<evidence type="ECO:0000313" key="16">
    <source>
        <dbReference type="Proteomes" id="UP000559117"/>
    </source>
</evidence>
<feature type="domain" description="Class II aldolase/adducin N-terminal" evidence="14">
    <location>
        <begin position="7"/>
        <end position="197"/>
    </location>
</feature>
<organism evidence="15 16">
    <name type="scientific">Pectinatus brassicae</name>
    <dbReference type="NCBI Taxonomy" id="862415"/>
    <lineage>
        <taxon>Bacteria</taxon>
        <taxon>Bacillati</taxon>
        <taxon>Bacillota</taxon>
        <taxon>Negativicutes</taxon>
        <taxon>Selenomonadales</taxon>
        <taxon>Selenomonadaceae</taxon>
        <taxon>Pectinatus</taxon>
    </lineage>
</organism>
<dbReference type="NCBIfam" id="NF009003">
    <property type="entry name" value="PRK12348.1"/>
    <property type="match status" value="1"/>
</dbReference>
<dbReference type="InterPro" id="IPR050197">
    <property type="entry name" value="Aldolase_class_II_sugar_metab"/>
</dbReference>
<dbReference type="GO" id="GO:0019572">
    <property type="term" value="P:L-arabinose catabolic process"/>
    <property type="evidence" value="ECO:0007669"/>
    <property type="project" value="InterPro"/>
</dbReference>
<dbReference type="EMBL" id="JACHFH010000002">
    <property type="protein sequence ID" value="MBB5335162.1"/>
    <property type="molecule type" value="Genomic_DNA"/>
</dbReference>
<dbReference type="Proteomes" id="UP000559117">
    <property type="component" value="Unassembled WGS sequence"/>
</dbReference>
<evidence type="ECO:0000256" key="9">
    <source>
        <dbReference type="ARBA" id="ARBA00023277"/>
    </source>
</evidence>
<sequence length="234" mass="26159">MLEDLKKIVFEANKMLPKYKMVTFTWGNVSGIDREKGLMVIKPSGVDYDGMKADDMVVVDMNGKVVEGDYNPSSDTDTHIELYKACPEIGGIVHTHSRFATSWAQACQDIPALGTTHADDFYGSIPCTRAMTKEEIAGSYEAETGKVIIETFKERNINMMEIPGVLVYSHGPFAWEKDPLAAVKKAVILEEVALMAYNAVTINNKLGIMQQDLLDKHYLRKHGKNAYYGQKKNK</sequence>
<evidence type="ECO:0000256" key="3">
    <source>
        <dbReference type="ARBA" id="ARBA00010037"/>
    </source>
</evidence>
<evidence type="ECO:0000256" key="4">
    <source>
        <dbReference type="ARBA" id="ARBA00013186"/>
    </source>
</evidence>
<comment type="similarity">
    <text evidence="3">Belongs to the aldolase class II family. AraD/FucA subfamily.</text>
</comment>
<keyword evidence="6" id="KW-0862">Zinc</keyword>
<evidence type="ECO:0000256" key="1">
    <source>
        <dbReference type="ARBA" id="ARBA00001726"/>
    </source>
</evidence>
<accession>A0A840ULP3</accession>
<dbReference type="Pfam" id="PF00596">
    <property type="entry name" value="Aldolase_II"/>
    <property type="match status" value="1"/>
</dbReference>
<evidence type="ECO:0000259" key="14">
    <source>
        <dbReference type="SMART" id="SM01007"/>
    </source>
</evidence>
<dbReference type="SMART" id="SM01007">
    <property type="entry name" value="Aldolase_II"/>
    <property type="match status" value="1"/>
</dbReference>
<protein>
    <recommendedName>
        <fullName evidence="12 13">L-ribulose-5-phosphate 4-epimerase</fullName>
        <ecNumber evidence="4 13">5.1.3.4</ecNumber>
    </recommendedName>
</protein>
<keyword evidence="16" id="KW-1185">Reference proteome</keyword>
<evidence type="ECO:0000256" key="11">
    <source>
        <dbReference type="ARBA" id="ARBA00060520"/>
    </source>
</evidence>
<comment type="caution">
    <text evidence="15">The sequence shown here is derived from an EMBL/GenBank/DDBJ whole genome shotgun (WGS) entry which is preliminary data.</text>
</comment>
<gene>
    <name evidence="15" type="ORF">HNR32_000276</name>
</gene>
<dbReference type="NCBIfam" id="NF006047">
    <property type="entry name" value="PRK08193.1"/>
    <property type="match status" value="1"/>
</dbReference>
<proteinExistence type="inferred from homology"/>
<evidence type="ECO:0000256" key="10">
    <source>
        <dbReference type="ARBA" id="ARBA00053542"/>
    </source>
</evidence>
<evidence type="ECO:0000256" key="8">
    <source>
        <dbReference type="ARBA" id="ARBA00023235"/>
    </source>
</evidence>
<reference evidence="15 16" key="1">
    <citation type="submission" date="2020-08" db="EMBL/GenBank/DDBJ databases">
        <title>Genomic Encyclopedia of Type Strains, Phase IV (KMG-IV): sequencing the most valuable type-strain genomes for metagenomic binning, comparative biology and taxonomic classification.</title>
        <authorList>
            <person name="Goeker M."/>
        </authorList>
    </citation>
    <scope>NUCLEOTIDE SEQUENCE [LARGE SCALE GENOMIC DNA]</scope>
    <source>
        <strain evidence="15 16">DSM 24661</strain>
    </source>
</reference>
<dbReference type="PANTHER" id="PTHR22789:SF9">
    <property type="entry name" value="L-RIBULOSE-5-PHOSPHATE 4-EPIMERASE ULAF"/>
    <property type="match status" value="1"/>
</dbReference>
<dbReference type="GO" id="GO:0005829">
    <property type="term" value="C:cytosol"/>
    <property type="evidence" value="ECO:0007669"/>
    <property type="project" value="TreeGrafter"/>
</dbReference>
<keyword evidence="5" id="KW-0479">Metal-binding</keyword>
<evidence type="ECO:0000256" key="6">
    <source>
        <dbReference type="ARBA" id="ARBA00022833"/>
    </source>
</evidence>
<dbReference type="GO" id="GO:0016832">
    <property type="term" value="F:aldehyde-lyase activity"/>
    <property type="evidence" value="ECO:0007669"/>
    <property type="project" value="TreeGrafter"/>
</dbReference>
<dbReference type="InterPro" id="IPR036409">
    <property type="entry name" value="Aldolase_II/adducin_N_sf"/>
</dbReference>
<evidence type="ECO:0000256" key="12">
    <source>
        <dbReference type="ARBA" id="ARBA00074961"/>
    </source>
</evidence>
<keyword evidence="8" id="KW-0413">Isomerase</keyword>
<dbReference type="InterPro" id="IPR001303">
    <property type="entry name" value="Aldolase_II/adducin_N"/>
</dbReference>
<dbReference type="NCBIfam" id="TIGR00760">
    <property type="entry name" value="araD"/>
    <property type="match status" value="1"/>
</dbReference>
<dbReference type="FunFam" id="3.40.225.10:FF:000001">
    <property type="entry name" value="L-ribulose-5-phosphate 4-epimerase UlaF"/>
    <property type="match status" value="1"/>
</dbReference>